<dbReference type="PROSITE" id="PS51257">
    <property type="entry name" value="PROKAR_LIPOPROTEIN"/>
    <property type="match status" value="1"/>
</dbReference>
<protein>
    <recommendedName>
        <fullName evidence="4">DUF4352 domain-containing protein</fullName>
    </recommendedName>
</protein>
<proteinExistence type="predicted"/>
<dbReference type="OrthoDB" id="1491736at2"/>
<sequence length="175" mass="19965">MKKTFRFFPVILLVFIFSQACHAQVNEYFLGVFSNQANTIKFTIGAYPNTVNQSKRNDGSIYSAMRIAIVNNEHAEPIVWSDYKIYILLKDGTLFYNFLTNATTGEYACKYTVEPGSTHLQLVCFEKIFTGTDVEKIWLSFSDSQFLPLIIYKDEVKPEQDVTSGSTPSKKPLKK</sequence>
<reference evidence="2 3" key="1">
    <citation type="journal article" date="2007" name="Appl. Environ. Microbiol.">
        <title>Genome sequence of the cellulolytic gliding bacterium Cytophaga hutchinsonii.</title>
        <authorList>
            <person name="Xie G."/>
            <person name="Bruce D.C."/>
            <person name="Challacombe J.F."/>
            <person name="Chertkov O."/>
            <person name="Detter J.C."/>
            <person name="Gilna P."/>
            <person name="Han C.S."/>
            <person name="Lucas S."/>
            <person name="Misra M."/>
            <person name="Myers G.L."/>
            <person name="Richardson P."/>
            <person name="Tapia R."/>
            <person name="Thayer N."/>
            <person name="Thompson L.S."/>
            <person name="Brettin T.S."/>
            <person name="Henrissat B."/>
            <person name="Wilson D.B."/>
            <person name="McBride M.J."/>
        </authorList>
    </citation>
    <scope>NUCLEOTIDE SEQUENCE [LARGE SCALE GENOMIC DNA]</scope>
    <source>
        <strain evidence="3">ATCC 33406 / DSM 1761 / CIP 103989 / NBRC 15051 / NCIMB 9469 / D465</strain>
    </source>
</reference>
<accession>A0A6N4SUI3</accession>
<evidence type="ECO:0000313" key="3">
    <source>
        <dbReference type="Proteomes" id="UP000001822"/>
    </source>
</evidence>
<dbReference type="RefSeq" id="WP_011586094.1">
    <property type="nucleotide sequence ID" value="NC_008255.1"/>
</dbReference>
<evidence type="ECO:0000256" key="1">
    <source>
        <dbReference type="SAM" id="SignalP"/>
    </source>
</evidence>
<dbReference type="Proteomes" id="UP000001822">
    <property type="component" value="Chromosome"/>
</dbReference>
<feature type="chain" id="PRO_5026947127" description="DUF4352 domain-containing protein" evidence="1">
    <location>
        <begin position="24"/>
        <end position="175"/>
    </location>
</feature>
<evidence type="ECO:0008006" key="4">
    <source>
        <dbReference type="Google" id="ProtNLM"/>
    </source>
</evidence>
<dbReference type="KEGG" id="chu:CHU_2734"/>
<keyword evidence="1" id="KW-0732">Signal</keyword>
<dbReference type="AlphaFoldDB" id="A0A6N4SUI3"/>
<feature type="signal peptide" evidence="1">
    <location>
        <begin position="1"/>
        <end position="23"/>
    </location>
</feature>
<keyword evidence="3" id="KW-1185">Reference proteome</keyword>
<gene>
    <name evidence="2" type="ordered locus">CHU_2734</name>
</gene>
<evidence type="ECO:0000313" key="2">
    <source>
        <dbReference type="EMBL" id="ABG59984.1"/>
    </source>
</evidence>
<organism evidence="2 3">
    <name type="scientific">Cytophaga hutchinsonii (strain ATCC 33406 / DSM 1761 / CIP 103989 / NBRC 15051 / NCIMB 9469 / D465)</name>
    <dbReference type="NCBI Taxonomy" id="269798"/>
    <lineage>
        <taxon>Bacteria</taxon>
        <taxon>Pseudomonadati</taxon>
        <taxon>Bacteroidota</taxon>
        <taxon>Cytophagia</taxon>
        <taxon>Cytophagales</taxon>
        <taxon>Cytophagaceae</taxon>
        <taxon>Cytophaga</taxon>
    </lineage>
</organism>
<dbReference type="EMBL" id="CP000383">
    <property type="protein sequence ID" value="ABG59984.1"/>
    <property type="molecule type" value="Genomic_DNA"/>
</dbReference>
<name>A0A6N4SUI3_CYTH3</name>